<evidence type="ECO:0000256" key="1">
    <source>
        <dbReference type="SAM" id="Phobius"/>
    </source>
</evidence>
<dbReference type="STRING" id="1238425.J07HQW2_00240"/>
<proteinExistence type="predicted"/>
<reference evidence="2 3" key="1">
    <citation type="journal article" date="2013" name="PLoS ONE">
        <title>Assembly-driven community genomics of a hypersaline microbial ecosystem.</title>
        <authorList>
            <person name="Podell S."/>
            <person name="Ugalde J.A."/>
            <person name="Narasingarao P."/>
            <person name="Banfield J.F."/>
            <person name="Heidelberg K.B."/>
            <person name="Allen E.E."/>
        </authorList>
    </citation>
    <scope>NUCLEOTIDE SEQUENCE [LARGE SCALE GENOMIC DNA]</scope>
    <source>
        <strain evidence="3">J07HQW2</strain>
    </source>
</reference>
<evidence type="ECO:0000313" key="2">
    <source>
        <dbReference type="EMBL" id="ERG93806.1"/>
    </source>
</evidence>
<dbReference type="InterPro" id="IPR058328">
    <property type="entry name" value="DUF8015"/>
</dbReference>
<sequence>MENYYDYILSGIPLGFIGIFSVLVLFGSSYSLATSLSAGFAALLIGHAMFINGPVSNSQNN</sequence>
<feature type="transmembrane region" description="Helical" evidence="1">
    <location>
        <begin position="7"/>
        <end position="26"/>
    </location>
</feature>
<evidence type="ECO:0000313" key="3">
    <source>
        <dbReference type="Proteomes" id="UP000030710"/>
    </source>
</evidence>
<dbReference type="EMBL" id="KE356561">
    <property type="protein sequence ID" value="ERG93806.1"/>
    <property type="molecule type" value="Genomic_DNA"/>
</dbReference>
<keyword evidence="1" id="KW-1133">Transmembrane helix</keyword>
<dbReference type="AlphaFoldDB" id="U1PNI4"/>
<protein>
    <submittedName>
        <fullName evidence="2">Uncharacterized protein</fullName>
    </submittedName>
</protein>
<dbReference type="HOGENOM" id="CLU_191916_0_0_2"/>
<organism evidence="2 3">
    <name type="scientific">Haloquadratum walsbyi J07HQW2</name>
    <dbReference type="NCBI Taxonomy" id="1238425"/>
    <lineage>
        <taxon>Archaea</taxon>
        <taxon>Methanobacteriati</taxon>
        <taxon>Methanobacteriota</taxon>
        <taxon>Stenosarchaea group</taxon>
        <taxon>Halobacteria</taxon>
        <taxon>Halobacteriales</taxon>
        <taxon>Haloferacaceae</taxon>
        <taxon>Haloquadratum</taxon>
    </lineage>
</organism>
<feature type="transmembrane region" description="Helical" evidence="1">
    <location>
        <begin position="32"/>
        <end position="51"/>
    </location>
</feature>
<accession>U1PNI4</accession>
<gene>
    <name evidence="2" type="ORF">J07HQW2_00240</name>
</gene>
<dbReference type="Proteomes" id="UP000030710">
    <property type="component" value="Unassembled WGS sequence"/>
</dbReference>
<keyword evidence="1" id="KW-0812">Transmembrane</keyword>
<dbReference type="eggNOG" id="arCOG06206">
    <property type="taxonomic scope" value="Archaea"/>
</dbReference>
<keyword evidence="1" id="KW-0472">Membrane</keyword>
<dbReference type="Pfam" id="PF26047">
    <property type="entry name" value="DUF8015"/>
    <property type="match status" value="1"/>
</dbReference>
<name>U1PNI4_9EURY</name>